<dbReference type="AlphaFoldDB" id="I9SCK1"/>
<comment type="PTM">
    <text evidence="3">The conversion to 3-oxoalanine (also known as C-formylglycine, FGly), of a serine or cysteine residue in prokaryotes and of a cysteine residue in eukaryotes, is critical for catalytic activity.</text>
</comment>
<evidence type="ECO:0000256" key="1">
    <source>
        <dbReference type="ARBA" id="ARBA00008779"/>
    </source>
</evidence>
<accession>I9SCK1</accession>
<dbReference type="Proteomes" id="UP000003089">
    <property type="component" value="Unassembled WGS sequence"/>
</dbReference>
<evidence type="ECO:0000313" key="5">
    <source>
        <dbReference type="EMBL" id="EIY53606.1"/>
    </source>
</evidence>
<evidence type="ECO:0000256" key="3">
    <source>
        <dbReference type="PIRSR" id="PIRSR600917-52"/>
    </source>
</evidence>
<dbReference type="Pfam" id="PF00884">
    <property type="entry name" value="Sulfatase"/>
    <property type="match status" value="1"/>
</dbReference>
<dbReference type="STRING" id="997884.HMPREF1068_00776"/>
<dbReference type="HOGENOM" id="CLU_006332_10_4_10"/>
<keyword evidence="2" id="KW-0378">Hydrolase</keyword>
<dbReference type="GO" id="GO:0004065">
    <property type="term" value="F:arylsulfatase activity"/>
    <property type="evidence" value="ECO:0007669"/>
    <property type="project" value="TreeGrafter"/>
</dbReference>
<dbReference type="CDD" id="cd16145">
    <property type="entry name" value="ARS_like"/>
    <property type="match status" value="1"/>
</dbReference>
<dbReference type="PANTHER" id="PTHR42693:SF53">
    <property type="entry name" value="ENDO-4-O-SULFATASE"/>
    <property type="match status" value="1"/>
</dbReference>
<dbReference type="eggNOG" id="COG3119">
    <property type="taxonomic scope" value="Bacteria"/>
</dbReference>
<evidence type="ECO:0000313" key="6">
    <source>
        <dbReference type="Proteomes" id="UP000003089"/>
    </source>
</evidence>
<dbReference type="InterPro" id="IPR017850">
    <property type="entry name" value="Alkaline_phosphatase_core_sf"/>
</dbReference>
<organism evidence="5 6">
    <name type="scientific">Bacteroides nordii CL02T12C05</name>
    <dbReference type="NCBI Taxonomy" id="997884"/>
    <lineage>
        <taxon>Bacteria</taxon>
        <taxon>Pseudomonadati</taxon>
        <taxon>Bacteroidota</taxon>
        <taxon>Bacteroidia</taxon>
        <taxon>Bacteroidales</taxon>
        <taxon>Bacteroidaceae</taxon>
        <taxon>Bacteroides</taxon>
    </lineage>
</organism>
<comment type="similarity">
    <text evidence="1">Belongs to the sulfatase family.</text>
</comment>
<protein>
    <recommendedName>
        <fullName evidence="4">Sulfatase N-terminal domain-containing protein</fullName>
    </recommendedName>
</protein>
<dbReference type="PATRIC" id="fig|997884.3.peg.783"/>
<reference evidence="5 6" key="1">
    <citation type="submission" date="2012-02" db="EMBL/GenBank/DDBJ databases">
        <title>The Genome Sequence of Bacteroides nordii CL02T12C05.</title>
        <authorList>
            <consortium name="The Broad Institute Genome Sequencing Platform"/>
            <person name="Earl A."/>
            <person name="Ward D."/>
            <person name="Feldgarden M."/>
            <person name="Gevers D."/>
            <person name="Zitomersky N.L."/>
            <person name="Coyne M.J."/>
            <person name="Comstock L.E."/>
            <person name="Young S.K."/>
            <person name="Zeng Q."/>
            <person name="Gargeya S."/>
            <person name="Fitzgerald M."/>
            <person name="Haas B."/>
            <person name="Abouelleil A."/>
            <person name="Alvarado L."/>
            <person name="Arachchi H.M."/>
            <person name="Berlin A."/>
            <person name="Chapman S.B."/>
            <person name="Gearin G."/>
            <person name="Goldberg J."/>
            <person name="Griggs A."/>
            <person name="Gujja S."/>
            <person name="Hansen M."/>
            <person name="Heiman D."/>
            <person name="Howarth C."/>
            <person name="Larimer J."/>
            <person name="Lui A."/>
            <person name="MacDonald P.J.P."/>
            <person name="McCowen C."/>
            <person name="Montmayeur A."/>
            <person name="Murphy C."/>
            <person name="Neiman D."/>
            <person name="Pearson M."/>
            <person name="Priest M."/>
            <person name="Roberts A."/>
            <person name="Saif S."/>
            <person name="Shea T."/>
            <person name="Sisk P."/>
            <person name="Stolte C."/>
            <person name="Sykes S."/>
            <person name="Wortman J."/>
            <person name="Nusbaum C."/>
            <person name="Birren B."/>
        </authorList>
    </citation>
    <scope>NUCLEOTIDE SEQUENCE [LARGE SCALE GENOMIC DNA]</scope>
    <source>
        <strain evidence="5 6">CL02T12C05</strain>
    </source>
</reference>
<comment type="caution">
    <text evidence="5">The sequence shown here is derived from an EMBL/GenBank/DDBJ whole genome shotgun (WGS) entry which is preliminary data.</text>
</comment>
<keyword evidence="6" id="KW-1185">Reference proteome</keyword>
<dbReference type="Gene3D" id="3.30.1120.10">
    <property type="match status" value="1"/>
</dbReference>
<sequence length="467" mass="52420">MDRVNKILLVSGTFLFPLVSGQAQKQKFGKKAPNVVFIMADDLGIGDLGCYGQERIKTPAIDALAKQGMKFTQHYSGSTVSAPSRCVLLTGKHTGHSFIRGNKGYIAEDGRKYDFNLADEEVTVGEIFKTKNYTTACVGKWGLGGPSAEGHPNRQGFDYFFGYLGQGNAHNYFPVQLFENNTPVKLDYKVYSHDIIMDKALAFLDKHANEPFFLYLTPTIPHADIIVPNNELFDYDGKFEEVPYVGKYRPQEKPRATFAAMVTRLDRDIQRVIDLLAEKGVLENTIIIFTSDNGTHKEGGHDPGYFDSNGPFRGIKRDLYEGGIRTPFIVRWPGVIPAGSVSYQISTFWDFMPTMCELIGAKAPANIDGISYLPVLTGKGKQKEHDHLYFEFHEKGGKQAVIKDGWKLLHLQVNNPEKETYELYNLVADPGEIANVLNQYPEKVRKLKKIMQQARTTNAVWNFGILP</sequence>
<proteinExistence type="inferred from homology"/>
<evidence type="ECO:0000259" key="4">
    <source>
        <dbReference type="Pfam" id="PF00884"/>
    </source>
</evidence>
<dbReference type="SUPFAM" id="SSF53649">
    <property type="entry name" value="Alkaline phosphatase-like"/>
    <property type="match status" value="1"/>
</dbReference>
<dbReference type="RefSeq" id="WP_007483692.1">
    <property type="nucleotide sequence ID" value="NZ_JH724314.1"/>
</dbReference>
<dbReference type="InterPro" id="IPR050738">
    <property type="entry name" value="Sulfatase"/>
</dbReference>
<feature type="domain" description="Sulfatase N-terminal" evidence="4">
    <location>
        <begin position="33"/>
        <end position="360"/>
    </location>
</feature>
<evidence type="ECO:0000256" key="2">
    <source>
        <dbReference type="ARBA" id="ARBA00022801"/>
    </source>
</evidence>
<gene>
    <name evidence="5" type="ORF">HMPREF1068_00776</name>
</gene>
<dbReference type="Gene3D" id="3.40.720.10">
    <property type="entry name" value="Alkaline Phosphatase, subunit A"/>
    <property type="match status" value="1"/>
</dbReference>
<dbReference type="PANTHER" id="PTHR42693">
    <property type="entry name" value="ARYLSULFATASE FAMILY MEMBER"/>
    <property type="match status" value="1"/>
</dbReference>
<name>I9SCK1_9BACE</name>
<dbReference type="EMBL" id="AGXS01000011">
    <property type="protein sequence ID" value="EIY53606.1"/>
    <property type="molecule type" value="Genomic_DNA"/>
</dbReference>
<dbReference type="InterPro" id="IPR000917">
    <property type="entry name" value="Sulfatase_N"/>
</dbReference>
<feature type="modified residue" description="3-oxoalanine (Ser)" evidence="3">
    <location>
        <position position="81"/>
    </location>
</feature>